<feature type="binding site" evidence="5">
    <location>
        <position position="251"/>
    </location>
    <ligand>
        <name>S-adenosyl-L-methionine</name>
        <dbReference type="ChEBI" id="CHEBI:59789"/>
    </ligand>
</feature>
<evidence type="ECO:0000256" key="4">
    <source>
        <dbReference type="ARBA" id="ARBA00022884"/>
    </source>
</evidence>
<feature type="binding site" evidence="5">
    <location>
        <position position="295"/>
    </location>
    <ligand>
        <name>S-adenosyl-L-methionine</name>
        <dbReference type="ChEBI" id="CHEBI:59789"/>
    </ligand>
</feature>
<evidence type="ECO:0000256" key="5">
    <source>
        <dbReference type="PROSITE-ProRule" id="PRU01023"/>
    </source>
</evidence>
<evidence type="ECO:0000256" key="2">
    <source>
        <dbReference type="ARBA" id="ARBA00022679"/>
    </source>
</evidence>
<evidence type="ECO:0000259" key="6">
    <source>
        <dbReference type="PROSITE" id="PS51686"/>
    </source>
</evidence>
<comment type="similarity">
    <text evidence="5">Belongs to the class I-like SAM-binding methyltransferase superfamily. RsmB/NOP family.</text>
</comment>
<dbReference type="InterPro" id="IPR001678">
    <property type="entry name" value="MeTrfase_RsmB-F_NOP2_dom"/>
</dbReference>
<comment type="caution">
    <text evidence="7">The sequence shown here is derived from an EMBL/GenBank/DDBJ whole genome shotgun (WGS) entry which is preliminary data.</text>
</comment>
<organism evidence="7 8">
    <name type="scientific">Chitinophaga barathri</name>
    <dbReference type="NCBI Taxonomy" id="1647451"/>
    <lineage>
        <taxon>Bacteria</taxon>
        <taxon>Pseudomonadati</taxon>
        <taxon>Bacteroidota</taxon>
        <taxon>Chitinophagia</taxon>
        <taxon>Chitinophagales</taxon>
        <taxon>Chitinophagaceae</taxon>
        <taxon>Chitinophaga</taxon>
    </lineage>
</organism>
<keyword evidence="1 5" id="KW-0489">Methyltransferase</keyword>
<dbReference type="OrthoDB" id="9810297at2"/>
<name>A0A3N4MR94_9BACT</name>
<dbReference type="InterPro" id="IPR049560">
    <property type="entry name" value="MeTrfase_RsmB-F_NOP2_cat"/>
</dbReference>
<keyword evidence="3 5" id="KW-0949">S-adenosyl-L-methionine</keyword>
<dbReference type="PROSITE" id="PS51686">
    <property type="entry name" value="SAM_MT_RSMB_NOP"/>
    <property type="match status" value="1"/>
</dbReference>
<sequence length="393" mass="44677">MGRQPVCFIFAPMTRWENYMNAAAGIIDEYDGSLPLHHFLKSFFKARPHMGSRDRRRIQQLVYQFYRLGKWQEQMPVQERMLLGAFLCEQSSDALLNFFKPEWNERITDTVSDKLNFLELSWDAAEVFPFLSHLSEGITPGAFTLSYLQQPKLFIRARPGKKAAILRLLETAGVEYETIGEHTIALPNGIKTEQILPDKNTYEIQDLSSQETGQRFQPKTKERWWDCCAASGGKSILLHDTQPSIQLTVSDVRSSILENLRKRFADAGIKNYDARVLDLTKPVTGLRPFNGIILDAPCSGSGTWGRSPENLYYFSEKKIAEYAALQKQIAKHVTPLLEPGGRLVYITCSVFKEENEDAVAFLRNECGLEIEESGVIKGYDREADTMFVAVGRK</sequence>
<keyword evidence="2 5" id="KW-0808">Transferase</keyword>
<keyword evidence="4 5" id="KW-0694">RNA-binding</keyword>
<dbReference type="Proteomes" id="UP000279089">
    <property type="component" value="Unassembled WGS sequence"/>
</dbReference>
<keyword evidence="8" id="KW-1185">Reference proteome</keyword>
<dbReference type="GO" id="GO:0003723">
    <property type="term" value="F:RNA binding"/>
    <property type="evidence" value="ECO:0007669"/>
    <property type="project" value="UniProtKB-UniRule"/>
</dbReference>
<dbReference type="InterPro" id="IPR023267">
    <property type="entry name" value="RCMT"/>
</dbReference>
<evidence type="ECO:0000256" key="3">
    <source>
        <dbReference type="ARBA" id="ARBA00022691"/>
    </source>
</evidence>
<comment type="caution">
    <text evidence="5">Lacks conserved residue(s) required for the propagation of feature annotation.</text>
</comment>
<dbReference type="Gene3D" id="3.40.50.150">
    <property type="entry name" value="Vaccinia Virus protein VP39"/>
    <property type="match status" value="1"/>
</dbReference>
<evidence type="ECO:0000313" key="8">
    <source>
        <dbReference type="Proteomes" id="UP000279089"/>
    </source>
</evidence>
<dbReference type="AlphaFoldDB" id="A0A3N4MR94"/>
<dbReference type="GO" id="GO:0001510">
    <property type="term" value="P:RNA methylation"/>
    <property type="evidence" value="ECO:0007669"/>
    <property type="project" value="InterPro"/>
</dbReference>
<dbReference type="Pfam" id="PF01189">
    <property type="entry name" value="Methyltr_RsmB-F"/>
    <property type="match status" value="1"/>
</dbReference>
<dbReference type="GO" id="GO:0008173">
    <property type="term" value="F:RNA methyltransferase activity"/>
    <property type="evidence" value="ECO:0007669"/>
    <property type="project" value="InterPro"/>
</dbReference>
<feature type="binding site" evidence="5">
    <location>
        <position position="278"/>
    </location>
    <ligand>
        <name>S-adenosyl-L-methionine</name>
        <dbReference type="ChEBI" id="CHEBI:59789"/>
    </ligand>
</feature>
<dbReference type="PANTHER" id="PTHR22807">
    <property type="entry name" value="NOP2 YEAST -RELATED NOL1/NOP2/FMU SUN DOMAIN-CONTAINING"/>
    <property type="match status" value="1"/>
</dbReference>
<evidence type="ECO:0000313" key="7">
    <source>
        <dbReference type="EMBL" id="RPD42650.1"/>
    </source>
</evidence>
<reference evidence="8" key="1">
    <citation type="submission" date="2018-11" db="EMBL/GenBank/DDBJ databases">
        <title>Chitinophaga lutea sp.nov., isolate from arsenic contaminated soil.</title>
        <authorList>
            <person name="Zong Y."/>
        </authorList>
    </citation>
    <scope>NUCLEOTIDE SEQUENCE [LARGE SCALE GENOMIC DNA]</scope>
    <source>
        <strain evidence="8">YLT18</strain>
    </source>
</reference>
<dbReference type="PRINTS" id="PR02008">
    <property type="entry name" value="RCMTFAMILY"/>
</dbReference>
<dbReference type="InterPro" id="IPR029063">
    <property type="entry name" value="SAM-dependent_MTases_sf"/>
</dbReference>
<dbReference type="SUPFAM" id="SSF53335">
    <property type="entry name" value="S-adenosyl-L-methionine-dependent methyltransferases"/>
    <property type="match status" value="1"/>
</dbReference>
<gene>
    <name evidence="7" type="ORF">EG028_05655</name>
</gene>
<dbReference type="EMBL" id="RMBX01000002">
    <property type="protein sequence ID" value="RPD42650.1"/>
    <property type="molecule type" value="Genomic_DNA"/>
</dbReference>
<proteinExistence type="inferred from homology"/>
<feature type="domain" description="SAM-dependent MTase RsmB/NOP-type" evidence="6">
    <location>
        <begin position="130"/>
        <end position="393"/>
    </location>
</feature>
<evidence type="ECO:0000256" key="1">
    <source>
        <dbReference type="ARBA" id="ARBA00022603"/>
    </source>
</evidence>
<protein>
    <submittedName>
        <fullName evidence="7">RsmB/NOP family class I SAM-dependent RNA methyltransferase</fullName>
    </submittedName>
</protein>
<dbReference type="PANTHER" id="PTHR22807:SF30">
    <property type="entry name" value="28S RRNA (CYTOSINE(4447)-C(5))-METHYLTRANSFERASE-RELATED"/>
    <property type="match status" value="1"/>
</dbReference>
<dbReference type="CDD" id="cd02440">
    <property type="entry name" value="AdoMet_MTases"/>
    <property type="match status" value="1"/>
</dbReference>
<accession>A0A3N4MR94</accession>
<feature type="active site" description="Nucleophile" evidence="5">
    <location>
        <position position="348"/>
    </location>
</feature>